<feature type="domain" description="Nse4/EID protein Nse3/MAGE-binding" evidence="10">
    <location>
        <begin position="176"/>
        <end position="227"/>
    </location>
</feature>
<feature type="region of interest" description="Disordered" evidence="8">
    <location>
        <begin position="1"/>
        <end position="120"/>
    </location>
</feature>
<comment type="function">
    <text evidence="7">Component of the SMC5-SMC6 complex, that promotes sister chromatid alignment after DNA damage and facilitates double-stranded DNA breaks (DSBs) repair via homologous recombination between sister chromatids.</text>
</comment>
<keyword evidence="3 7" id="KW-0227">DNA damage</keyword>
<dbReference type="InterPro" id="IPR014854">
    <property type="entry name" value="Nse4_C"/>
</dbReference>
<keyword evidence="12" id="KW-1185">Reference proteome</keyword>
<evidence type="ECO:0000256" key="5">
    <source>
        <dbReference type="ARBA" id="ARBA00023204"/>
    </source>
</evidence>
<feature type="compositionally biased region" description="Basic and acidic residues" evidence="8">
    <location>
        <begin position="303"/>
        <end position="322"/>
    </location>
</feature>
<keyword evidence="6 7" id="KW-0539">Nucleus</keyword>
<evidence type="ECO:0000256" key="6">
    <source>
        <dbReference type="ARBA" id="ARBA00023242"/>
    </source>
</evidence>
<organism evidence="11 12">
    <name type="scientific">Patellaria atrata CBS 101060</name>
    <dbReference type="NCBI Taxonomy" id="1346257"/>
    <lineage>
        <taxon>Eukaryota</taxon>
        <taxon>Fungi</taxon>
        <taxon>Dikarya</taxon>
        <taxon>Ascomycota</taxon>
        <taxon>Pezizomycotina</taxon>
        <taxon>Dothideomycetes</taxon>
        <taxon>Dothideomycetes incertae sedis</taxon>
        <taxon>Patellariales</taxon>
        <taxon>Patellariaceae</taxon>
        <taxon>Patellaria</taxon>
    </lineage>
</organism>
<evidence type="ECO:0000256" key="8">
    <source>
        <dbReference type="SAM" id="MobiDB-lite"/>
    </source>
</evidence>
<feature type="region of interest" description="Disordered" evidence="8">
    <location>
        <begin position="296"/>
        <end position="322"/>
    </location>
</feature>
<feature type="domain" description="Non-structural maintenance of chromosome element 4 C-terminal" evidence="9">
    <location>
        <begin position="385"/>
        <end position="472"/>
    </location>
</feature>
<accession>A0A9P4S5W8</accession>
<dbReference type="Proteomes" id="UP000799429">
    <property type="component" value="Unassembled WGS sequence"/>
</dbReference>
<dbReference type="GO" id="GO:0006310">
    <property type="term" value="P:DNA recombination"/>
    <property type="evidence" value="ECO:0007669"/>
    <property type="project" value="UniProtKB-UniRule"/>
</dbReference>
<feature type="compositionally biased region" description="Polar residues" evidence="8">
    <location>
        <begin position="1"/>
        <end position="38"/>
    </location>
</feature>
<comment type="similarity">
    <text evidence="2 7">Belongs to the NSE4 family.</text>
</comment>
<dbReference type="GO" id="GO:0006281">
    <property type="term" value="P:DNA repair"/>
    <property type="evidence" value="ECO:0007669"/>
    <property type="project" value="UniProtKB-UniRule"/>
</dbReference>
<dbReference type="EMBL" id="MU006102">
    <property type="protein sequence ID" value="KAF2836753.1"/>
    <property type="molecule type" value="Genomic_DNA"/>
</dbReference>
<evidence type="ECO:0000256" key="4">
    <source>
        <dbReference type="ARBA" id="ARBA00023172"/>
    </source>
</evidence>
<feature type="compositionally biased region" description="Acidic residues" evidence="8">
    <location>
        <begin position="94"/>
        <end position="106"/>
    </location>
</feature>
<comment type="subunit">
    <text evidence="7">Component of the SMC5-SMC6 complex.</text>
</comment>
<dbReference type="PANTHER" id="PTHR16140:SF0">
    <property type="entry name" value="NON-STRUCTURAL MAINTENANCE OF CHROMOSOMES ELEMENT 4"/>
    <property type="match status" value="1"/>
</dbReference>
<evidence type="ECO:0000259" key="9">
    <source>
        <dbReference type="Pfam" id="PF08743"/>
    </source>
</evidence>
<protein>
    <recommendedName>
        <fullName evidence="7">Non-structural maintenance of chromosomes element 4</fullName>
    </recommendedName>
</protein>
<evidence type="ECO:0000259" key="10">
    <source>
        <dbReference type="Pfam" id="PF15412"/>
    </source>
</evidence>
<dbReference type="InterPro" id="IPR027786">
    <property type="entry name" value="Nse4/EID"/>
</dbReference>
<evidence type="ECO:0000256" key="3">
    <source>
        <dbReference type="ARBA" id="ARBA00022763"/>
    </source>
</evidence>
<evidence type="ECO:0000256" key="2">
    <source>
        <dbReference type="ARBA" id="ARBA00008997"/>
    </source>
</evidence>
<evidence type="ECO:0000256" key="1">
    <source>
        <dbReference type="ARBA" id="ARBA00004123"/>
    </source>
</evidence>
<comment type="caution">
    <text evidence="11">The sequence shown here is derived from an EMBL/GenBank/DDBJ whole genome shotgun (WGS) entry which is preliminary data.</text>
</comment>
<proteinExistence type="inferred from homology"/>
<keyword evidence="4 7" id="KW-0233">DNA recombination</keyword>
<reference evidence="11" key="1">
    <citation type="journal article" date="2020" name="Stud. Mycol.">
        <title>101 Dothideomycetes genomes: a test case for predicting lifestyles and emergence of pathogens.</title>
        <authorList>
            <person name="Haridas S."/>
            <person name="Albert R."/>
            <person name="Binder M."/>
            <person name="Bloem J."/>
            <person name="Labutti K."/>
            <person name="Salamov A."/>
            <person name="Andreopoulos B."/>
            <person name="Baker S."/>
            <person name="Barry K."/>
            <person name="Bills G."/>
            <person name="Bluhm B."/>
            <person name="Cannon C."/>
            <person name="Castanera R."/>
            <person name="Culley D."/>
            <person name="Daum C."/>
            <person name="Ezra D."/>
            <person name="Gonzalez J."/>
            <person name="Henrissat B."/>
            <person name="Kuo A."/>
            <person name="Liang C."/>
            <person name="Lipzen A."/>
            <person name="Lutzoni F."/>
            <person name="Magnuson J."/>
            <person name="Mondo S."/>
            <person name="Nolan M."/>
            <person name="Ohm R."/>
            <person name="Pangilinan J."/>
            <person name="Park H.-J."/>
            <person name="Ramirez L."/>
            <person name="Alfaro M."/>
            <person name="Sun H."/>
            <person name="Tritt A."/>
            <person name="Yoshinaga Y."/>
            <person name="Zwiers L.-H."/>
            <person name="Turgeon B."/>
            <person name="Goodwin S."/>
            <person name="Spatafora J."/>
            <person name="Crous P."/>
            <person name="Grigoriev I."/>
        </authorList>
    </citation>
    <scope>NUCLEOTIDE SEQUENCE</scope>
    <source>
        <strain evidence="11">CBS 101060</strain>
    </source>
</reference>
<evidence type="ECO:0000256" key="7">
    <source>
        <dbReference type="RuleBase" id="RU365071"/>
    </source>
</evidence>
<feature type="region of interest" description="Disordered" evidence="8">
    <location>
        <begin position="219"/>
        <end position="252"/>
    </location>
</feature>
<sequence>MARLNTAISPSTRNSTPATRCNLAQSSTNVRTRSPSSSSDKENNPDPRSQPQTSKDKGKAPMGPPARPQHGTHSTHKRRRLGEHNLRQSQLLDLGEEEEEDDEDNSEPEKLKYYDPNQDAEYRRKLRQDLREQSRQLHDNKDALAQPDNDSLQAYINKSNRLMRKVRQTADAVIESRNLVDIGELALKRTTNMVLGSTGTGIDVDEFVSKCITFMRHGGPLNDDGDSDEEGDASTQNRQKRQARRCTVAEDELEDEGDAMNWEVLGELTCFPNNSRPPVPSFLFGPLSVQKRARALTQRRVRSQRDTQAKETRPENLRAEDLERNENSNLTKLCVGIRDRLTTVLHERTDALENSGIDDMSEEDAIALMKHQRITRKASDGSAALSLFDFAINPNSFGQTVENLFYISFLIKDGGVAVDEDEDGLPTLNPSQARSMEEQREKQISRHQAVFSLDWPTWRKLVQAYDIQEPMIPHRNDEQGTQVTARGWYA</sequence>
<evidence type="ECO:0000313" key="11">
    <source>
        <dbReference type="EMBL" id="KAF2836753.1"/>
    </source>
</evidence>
<dbReference type="Pfam" id="PF08743">
    <property type="entry name" value="Nse4_C"/>
    <property type="match status" value="1"/>
</dbReference>
<comment type="subcellular location">
    <subcellularLocation>
        <location evidence="1 7">Nucleus</location>
    </subcellularLocation>
</comment>
<gene>
    <name evidence="11" type="ORF">M501DRAFT_996419</name>
</gene>
<dbReference type="InterPro" id="IPR029225">
    <property type="entry name" value="Nse4_Nse3-bd"/>
</dbReference>
<evidence type="ECO:0000313" key="12">
    <source>
        <dbReference type="Proteomes" id="UP000799429"/>
    </source>
</evidence>
<dbReference type="GO" id="GO:0030915">
    <property type="term" value="C:Smc5-Smc6 complex"/>
    <property type="evidence" value="ECO:0007669"/>
    <property type="project" value="UniProtKB-UniRule"/>
</dbReference>
<dbReference type="PANTHER" id="PTHR16140">
    <property type="entry name" value="NON-STRUCTURAL MAINTENANCE OF CHROMOSOMES ELEMENT 4"/>
    <property type="match status" value="1"/>
</dbReference>
<dbReference type="AlphaFoldDB" id="A0A9P4S5W8"/>
<keyword evidence="5 7" id="KW-0234">DNA repair</keyword>
<dbReference type="Pfam" id="PF15412">
    <property type="entry name" value="Nse4-Nse3_bdg"/>
    <property type="match status" value="1"/>
</dbReference>
<dbReference type="OrthoDB" id="361242at2759"/>
<dbReference type="GO" id="GO:0005634">
    <property type="term" value="C:nucleus"/>
    <property type="evidence" value="ECO:0007669"/>
    <property type="project" value="UniProtKB-SubCell"/>
</dbReference>
<feature type="compositionally biased region" description="Acidic residues" evidence="8">
    <location>
        <begin position="223"/>
        <end position="232"/>
    </location>
</feature>
<name>A0A9P4S5W8_9PEZI</name>